<dbReference type="InterPro" id="IPR012338">
    <property type="entry name" value="Beta-lactam/transpept-like"/>
</dbReference>
<dbReference type="PATRIC" id="fig|1347342.6.peg.3187"/>
<evidence type="ECO:0008006" key="4">
    <source>
        <dbReference type="Google" id="ProtNLM"/>
    </source>
</evidence>
<reference evidence="2 3" key="1">
    <citation type="journal article" date="2013" name="Appl. Environ. Microbiol.">
        <title>The genome of the alga-associated marine flavobacterium Formosa agariphila KMM 3901T reveals a broad potential for degradation of algal polysaccharides.</title>
        <authorList>
            <person name="Mann A.J."/>
            <person name="Hahnke R.L."/>
            <person name="Huang S."/>
            <person name="Werner J."/>
            <person name="Xing P."/>
            <person name="Barbeyron T."/>
            <person name="Huettel B."/>
            <person name="Stueber K."/>
            <person name="Reinhardt R."/>
            <person name="Harder J."/>
            <person name="Gloeckner F.O."/>
            <person name="Amann R.I."/>
            <person name="Teeling H."/>
        </authorList>
    </citation>
    <scope>NUCLEOTIDE SEQUENCE [LARGE SCALE GENOMIC DNA]</scope>
    <source>
        <strain evidence="3">DSM 15362 / KCTC 12365 / LMG 23005 / KMM 3901</strain>
    </source>
</reference>
<dbReference type="Proteomes" id="UP000016160">
    <property type="component" value="Chromosome"/>
</dbReference>
<dbReference type="EMBL" id="HG315671">
    <property type="protein sequence ID" value="CDF80871.1"/>
    <property type="molecule type" value="Genomic_DNA"/>
</dbReference>
<dbReference type="OrthoDB" id="5289215at2"/>
<dbReference type="AlphaFoldDB" id="T2KR07"/>
<keyword evidence="1" id="KW-0732">Signal</keyword>
<dbReference type="Gene3D" id="3.40.710.10">
    <property type="entry name" value="DD-peptidase/beta-lactamase superfamily"/>
    <property type="match status" value="1"/>
</dbReference>
<proteinExistence type="predicted"/>
<evidence type="ECO:0000313" key="2">
    <source>
        <dbReference type="EMBL" id="CDF80871.1"/>
    </source>
</evidence>
<dbReference type="STRING" id="1347342.BN863_31590"/>
<dbReference type="RefSeq" id="WP_038532206.1">
    <property type="nucleotide sequence ID" value="NZ_HG315671.1"/>
</dbReference>
<accession>T2KR07</accession>
<gene>
    <name evidence="2" type="ORF">BN863_31590</name>
</gene>
<dbReference type="HOGENOM" id="CLU_637424_0_0_10"/>
<evidence type="ECO:0000313" key="3">
    <source>
        <dbReference type="Proteomes" id="UP000016160"/>
    </source>
</evidence>
<dbReference type="SUPFAM" id="SSF56601">
    <property type="entry name" value="beta-lactamase/transpeptidase-like"/>
    <property type="match status" value="1"/>
</dbReference>
<keyword evidence="3" id="KW-1185">Reference proteome</keyword>
<evidence type="ECO:0000256" key="1">
    <source>
        <dbReference type="SAM" id="SignalP"/>
    </source>
</evidence>
<dbReference type="eggNOG" id="COG2367">
    <property type="taxonomic scope" value="Bacteria"/>
</dbReference>
<organism evidence="2 3">
    <name type="scientific">Formosa agariphila (strain DSM 15362 / KCTC 12365 / LMG 23005 / KMM 3901 / M-2Alg 35-1)</name>
    <dbReference type="NCBI Taxonomy" id="1347342"/>
    <lineage>
        <taxon>Bacteria</taxon>
        <taxon>Pseudomonadati</taxon>
        <taxon>Bacteroidota</taxon>
        <taxon>Flavobacteriia</taxon>
        <taxon>Flavobacteriales</taxon>
        <taxon>Flavobacteriaceae</taxon>
        <taxon>Formosa</taxon>
    </lineage>
</organism>
<feature type="chain" id="PRO_5004591043" description="Beta-lactamase" evidence="1">
    <location>
        <begin position="19"/>
        <end position="420"/>
    </location>
</feature>
<feature type="signal peptide" evidence="1">
    <location>
        <begin position="1"/>
        <end position="18"/>
    </location>
</feature>
<sequence>MKKLLLLIVVLASFGFTANHFYPIDGYALTGIKRLAYLERVKSGEIKSHRIPPGAFRPLDSIGLNLKDRKSELGAVPQIDEALQGRIEQLFRGLDKNYSIAVLDMTKGQPIRYAQHRESVGYQPGSVGKLVVLSAFFNQLCQILPGGDFEERRQLLKDKIVKAGNWALYDHHTVPIYDLDTQNLVKRTIRATDEFTLYEWLDNMVSVSNNGAASVVWREAVLMHVFQGEYPKLTFEEGEAYFKKTPKSELSEMAINLVNEPLRELGITEEEWRLGKFFTNGAGNYIPGRDGSIGTPIGLIKFVIALEKGEIVDEASSLEMKRLLYMTDRRIRYAASKRLDSSAVYFKSGSFYKCDKDKGKCGDYAGNVYNYMNSVAVVEKPNGTRYAVCLMSNVLHKNSAYDHLMLASKIDAIMDDEQDD</sequence>
<name>T2KR07_FORAG</name>
<protein>
    <recommendedName>
        <fullName evidence="4">Beta-lactamase</fullName>
    </recommendedName>
</protein>